<dbReference type="PANTHER" id="PTHR48475:SF2">
    <property type="entry name" value="RIBONUCLEASE H"/>
    <property type="match status" value="1"/>
</dbReference>
<reference evidence="1" key="2">
    <citation type="journal article" date="2024" name="Plant">
        <title>Genomic evolution and insights into agronomic trait innovations of Sesamum species.</title>
        <authorList>
            <person name="Miao H."/>
            <person name="Wang L."/>
            <person name="Qu L."/>
            <person name="Liu H."/>
            <person name="Sun Y."/>
            <person name="Le M."/>
            <person name="Wang Q."/>
            <person name="Wei S."/>
            <person name="Zheng Y."/>
            <person name="Lin W."/>
            <person name="Duan Y."/>
            <person name="Cao H."/>
            <person name="Xiong S."/>
            <person name="Wang X."/>
            <person name="Wei L."/>
            <person name="Li C."/>
            <person name="Ma Q."/>
            <person name="Ju M."/>
            <person name="Zhao R."/>
            <person name="Li G."/>
            <person name="Mu C."/>
            <person name="Tian Q."/>
            <person name="Mei H."/>
            <person name="Zhang T."/>
            <person name="Gao T."/>
            <person name="Zhang H."/>
        </authorList>
    </citation>
    <scope>NUCLEOTIDE SEQUENCE</scope>
    <source>
        <strain evidence="1">G01</strain>
    </source>
</reference>
<gene>
    <name evidence="1" type="ORF">Sangu_2423600</name>
</gene>
<reference evidence="1" key="1">
    <citation type="submission" date="2020-06" db="EMBL/GenBank/DDBJ databases">
        <authorList>
            <person name="Li T."/>
            <person name="Hu X."/>
            <person name="Zhang T."/>
            <person name="Song X."/>
            <person name="Zhang H."/>
            <person name="Dai N."/>
            <person name="Sheng W."/>
            <person name="Hou X."/>
            <person name="Wei L."/>
        </authorList>
    </citation>
    <scope>NUCLEOTIDE SEQUENCE</scope>
    <source>
        <strain evidence="1">G01</strain>
        <tissue evidence="1">Leaf</tissue>
    </source>
</reference>
<dbReference type="InterPro" id="IPR012337">
    <property type="entry name" value="RNaseH-like_sf"/>
</dbReference>
<dbReference type="SUPFAM" id="SSF53098">
    <property type="entry name" value="Ribonuclease H-like"/>
    <property type="match status" value="1"/>
</dbReference>
<organism evidence="1">
    <name type="scientific">Sesamum angustifolium</name>
    <dbReference type="NCBI Taxonomy" id="2727405"/>
    <lineage>
        <taxon>Eukaryota</taxon>
        <taxon>Viridiplantae</taxon>
        <taxon>Streptophyta</taxon>
        <taxon>Embryophyta</taxon>
        <taxon>Tracheophyta</taxon>
        <taxon>Spermatophyta</taxon>
        <taxon>Magnoliopsida</taxon>
        <taxon>eudicotyledons</taxon>
        <taxon>Gunneridae</taxon>
        <taxon>Pentapetalae</taxon>
        <taxon>asterids</taxon>
        <taxon>lamiids</taxon>
        <taxon>Lamiales</taxon>
        <taxon>Pedaliaceae</taxon>
        <taxon>Sesamum</taxon>
    </lineage>
</organism>
<sequence length="177" mass="19729">MDGSSQIQGNGVGVVVTSPHGEDLEFSVKFDFKASNNEKEYEALLIGMKMAHEAGAKHPQIVKLKTSFESFQFTQIPKEENIKADRLSKLASSLENCRMKHITIQYLPNPRAPLVIQVVSYVEDWRTALVTARFLLQGGILYKKSLHTPPIRCLSQQEGLHSSKIADVVELTGELGY</sequence>
<dbReference type="Gene3D" id="3.30.420.10">
    <property type="entry name" value="Ribonuclease H-like superfamily/Ribonuclease H"/>
    <property type="match status" value="1"/>
</dbReference>
<protein>
    <recommendedName>
        <fullName evidence="2">RNase H type-1 domain-containing protein</fullName>
    </recommendedName>
</protein>
<dbReference type="AlphaFoldDB" id="A0AAW2KY16"/>
<dbReference type="PANTHER" id="PTHR48475">
    <property type="entry name" value="RIBONUCLEASE H"/>
    <property type="match status" value="1"/>
</dbReference>
<accession>A0AAW2KY16</accession>
<dbReference type="EMBL" id="JACGWK010000016">
    <property type="protein sequence ID" value="KAL0311289.1"/>
    <property type="molecule type" value="Genomic_DNA"/>
</dbReference>
<evidence type="ECO:0008006" key="2">
    <source>
        <dbReference type="Google" id="ProtNLM"/>
    </source>
</evidence>
<dbReference type="GO" id="GO:0003676">
    <property type="term" value="F:nucleic acid binding"/>
    <property type="evidence" value="ECO:0007669"/>
    <property type="project" value="InterPro"/>
</dbReference>
<proteinExistence type="predicted"/>
<name>A0AAW2KY16_9LAMI</name>
<comment type="caution">
    <text evidence="1">The sequence shown here is derived from an EMBL/GenBank/DDBJ whole genome shotgun (WGS) entry which is preliminary data.</text>
</comment>
<dbReference type="InterPro" id="IPR036397">
    <property type="entry name" value="RNaseH_sf"/>
</dbReference>
<evidence type="ECO:0000313" key="1">
    <source>
        <dbReference type="EMBL" id="KAL0311289.1"/>
    </source>
</evidence>